<dbReference type="CDD" id="cd09211">
    <property type="entry name" value="Lumazine_synthase_archaeal"/>
    <property type="match status" value="1"/>
</dbReference>
<dbReference type="InterPro" id="IPR002180">
    <property type="entry name" value="LS/RS"/>
</dbReference>
<feature type="active site" description="Proton donor" evidence="7">
    <location>
        <position position="76"/>
    </location>
</feature>
<reference evidence="8 9" key="1">
    <citation type="journal article" date="2019" name="Front. Microbiol.">
        <title>Ammonia Oxidation by the Arctic Terrestrial Thaumarchaeote Candidatus Nitrosocosmicus arcticus Is Stimulated by Increasing Temperatures.</title>
        <authorList>
            <person name="Alves R.J.E."/>
            <person name="Kerou M."/>
            <person name="Zappe A."/>
            <person name="Bittner R."/>
            <person name="Abby S.S."/>
            <person name="Schmidt H.A."/>
            <person name="Pfeifer K."/>
            <person name="Schleper C."/>
        </authorList>
    </citation>
    <scope>NUCLEOTIDE SEQUENCE [LARGE SCALE GENOMIC DNA]</scope>
    <source>
        <strain evidence="8 9">Kfb</strain>
    </source>
</reference>
<dbReference type="AlphaFoldDB" id="A0A557SXK4"/>
<dbReference type="InterPro" id="IPR034964">
    <property type="entry name" value="LS"/>
</dbReference>
<dbReference type="InterPro" id="IPR036467">
    <property type="entry name" value="LS/RS_sf"/>
</dbReference>
<dbReference type="PANTHER" id="PTHR21058">
    <property type="entry name" value="6,7-DIMETHYL-8-RIBITYLLUMAZINE SYNTHASE DMRL SYNTHASE LUMAZINE SYNTHASE"/>
    <property type="match status" value="1"/>
</dbReference>
<dbReference type="HAMAP" id="MF_00178">
    <property type="entry name" value="Lumazine_synth"/>
    <property type="match status" value="1"/>
</dbReference>
<evidence type="ECO:0000256" key="4">
    <source>
        <dbReference type="ARBA" id="ARBA00022619"/>
    </source>
</evidence>
<dbReference type="GO" id="GO:0000906">
    <property type="term" value="F:6,7-dimethyl-8-ribityllumazine synthase activity"/>
    <property type="evidence" value="ECO:0007669"/>
    <property type="project" value="UniProtKB-UniRule"/>
</dbReference>
<comment type="catalytic activity">
    <reaction evidence="6 7">
        <text>(2S)-2-hydroxy-3-oxobutyl phosphate + 5-amino-6-(D-ribitylamino)uracil = 6,7-dimethyl-8-(1-D-ribityl)lumazine + phosphate + 2 H2O + H(+)</text>
        <dbReference type="Rhea" id="RHEA:26152"/>
        <dbReference type="ChEBI" id="CHEBI:15377"/>
        <dbReference type="ChEBI" id="CHEBI:15378"/>
        <dbReference type="ChEBI" id="CHEBI:15934"/>
        <dbReference type="ChEBI" id="CHEBI:43474"/>
        <dbReference type="ChEBI" id="CHEBI:58201"/>
        <dbReference type="ChEBI" id="CHEBI:58830"/>
        <dbReference type="EC" id="2.5.1.78"/>
    </reaction>
</comment>
<organism evidence="8 9">
    <name type="scientific">Candidatus Nitrosocosmicus arcticus</name>
    <dbReference type="NCBI Taxonomy" id="2035267"/>
    <lineage>
        <taxon>Archaea</taxon>
        <taxon>Nitrososphaerota</taxon>
        <taxon>Nitrososphaeria</taxon>
        <taxon>Nitrososphaerales</taxon>
        <taxon>Nitrososphaeraceae</taxon>
        <taxon>Candidatus Nitrosocosmicus</taxon>
    </lineage>
</organism>
<dbReference type="Proteomes" id="UP000315289">
    <property type="component" value="Unassembled WGS sequence"/>
</dbReference>
<comment type="caution">
    <text evidence="8">The sequence shown here is derived from an EMBL/GenBank/DDBJ whole genome shotgun (WGS) entry which is preliminary data.</text>
</comment>
<dbReference type="GO" id="GO:0009349">
    <property type="term" value="C:riboflavin synthase complex"/>
    <property type="evidence" value="ECO:0007669"/>
    <property type="project" value="UniProtKB-UniRule"/>
</dbReference>
<dbReference type="FunFam" id="3.40.50.960:FF:000003">
    <property type="entry name" value="6,7-dimethyl-8-ribityllumazine synthase"/>
    <property type="match status" value="1"/>
</dbReference>
<gene>
    <name evidence="7 8" type="primary">ribH</name>
    <name evidence="8" type="ORF">NARC_30048</name>
</gene>
<comment type="function">
    <text evidence="7">Catalyzes the formation of 6,7-dimethyl-8-ribityllumazine by condensation of 5-amino-6-(D-ribitylamino)uracil with 3,4-dihydroxy-2-butanone 4-phosphate. This is the penultimate step in the biosynthesis of riboflavin.</text>
</comment>
<evidence type="ECO:0000313" key="9">
    <source>
        <dbReference type="Proteomes" id="UP000315289"/>
    </source>
</evidence>
<accession>A0A557SXK4</accession>
<dbReference type="Pfam" id="PF00885">
    <property type="entry name" value="DMRL_synthase"/>
    <property type="match status" value="1"/>
</dbReference>
<dbReference type="EMBL" id="VOAH01000003">
    <property type="protein sequence ID" value="TVP41334.1"/>
    <property type="molecule type" value="Genomic_DNA"/>
</dbReference>
<evidence type="ECO:0000256" key="7">
    <source>
        <dbReference type="HAMAP-Rule" id="MF_00178"/>
    </source>
</evidence>
<feature type="binding site" evidence="7">
    <location>
        <position position="116"/>
    </location>
    <ligand>
        <name>(2S)-2-hydroxy-3-oxobutyl phosphate</name>
        <dbReference type="ChEBI" id="CHEBI:58830"/>
    </ligand>
</feature>
<keyword evidence="9" id="KW-1185">Reference proteome</keyword>
<dbReference type="SUPFAM" id="SSF52121">
    <property type="entry name" value="Lumazine synthase"/>
    <property type="match status" value="1"/>
</dbReference>
<name>A0A557SXK4_9ARCH</name>
<comment type="similarity">
    <text evidence="2 7">Belongs to the DMRL synthase family.</text>
</comment>
<evidence type="ECO:0000256" key="1">
    <source>
        <dbReference type="ARBA" id="ARBA00004917"/>
    </source>
</evidence>
<sequence>MKIRIGIVVSEFNNEITFAMLSEAKKYAKELSSKITYVCFVPGAFDMPIVVQEILKKNDVDAVVTLGAIIKGDTSHDEVIANSTAKLLGELSLKYNKPISLGITGPDMTFEQAESRIISASHHAVDTAIGMVKRLKRIRNYKMKNSGTKIVD</sequence>
<dbReference type="RefSeq" id="WP_222424770.1">
    <property type="nucleotide sequence ID" value="NZ_ML675579.1"/>
</dbReference>
<feature type="binding site" evidence="7">
    <location>
        <begin position="68"/>
        <end position="70"/>
    </location>
    <ligand>
        <name>5-amino-6-(D-ribitylamino)uracil</name>
        <dbReference type="ChEBI" id="CHEBI:15934"/>
    </ligand>
</feature>
<dbReference type="EC" id="2.5.1.78" evidence="3 7"/>
<feature type="binding site" evidence="7">
    <location>
        <begin position="44"/>
        <end position="46"/>
    </location>
    <ligand>
        <name>5-amino-6-(D-ribitylamino)uracil</name>
        <dbReference type="ChEBI" id="CHEBI:15934"/>
    </ligand>
</feature>
<evidence type="ECO:0000256" key="3">
    <source>
        <dbReference type="ARBA" id="ARBA00012664"/>
    </source>
</evidence>
<dbReference type="Gene3D" id="3.40.50.960">
    <property type="entry name" value="Lumazine/riboflavin synthase"/>
    <property type="match status" value="1"/>
</dbReference>
<evidence type="ECO:0000313" key="8">
    <source>
        <dbReference type="EMBL" id="TVP41334.1"/>
    </source>
</evidence>
<dbReference type="GO" id="GO:0009231">
    <property type="term" value="P:riboflavin biosynthetic process"/>
    <property type="evidence" value="ECO:0007669"/>
    <property type="project" value="UniProtKB-UniRule"/>
</dbReference>
<dbReference type="NCBIfam" id="TIGR00114">
    <property type="entry name" value="lumazine-synth"/>
    <property type="match status" value="1"/>
</dbReference>
<evidence type="ECO:0000256" key="6">
    <source>
        <dbReference type="ARBA" id="ARBA00048785"/>
    </source>
</evidence>
<evidence type="ECO:0000256" key="5">
    <source>
        <dbReference type="ARBA" id="ARBA00022679"/>
    </source>
</evidence>
<keyword evidence="5 7" id="KW-0808">Transferase</keyword>
<feature type="binding site" evidence="7">
    <location>
        <position position="12"/>
    </location>
    <ligand>
        <name>5-amino-6-(D-ribitylamino)uracil</name>
        <dbReference type="ChEBI" id="CHEBI:15934"/>
    </ligand>
</feature>
<feature type="binding site" evidence="7">
    <location>
        <begin position="73"/>
        <end position="74"/>
    </location>
    <ligand>
        <name>(2S)-2-hydroxy-3-oxobutyl phosphate</name>
        <dbReference type="ChEBI" id="CHEBI:58830"/>
    </ligand>
</feature>
<feature type="binding site" evidence="7">
    <location>
        <position position="101"/>
    </location>
    <ligand>
        <name>5-amino-6-(D-ribitylamino)uracil</name>
        <dbReference type="ChEBI" id="CHEBI:15934"/>
    </ligand>
</feature>
<dbReference type="PANTHER" id="PTHR21058:SF0">
    <property type="entry name" value="6,7-DIMETHYL-8-RIBITYLLUMAZINE SYNTHASE"/>
    <property type="match status" value="1"/>
</dbReference>
<dbReference type="UniPathway" id="UPA00275">
    <property type="reaction ID" value="UER00404"/>
</dbReference>
<keyword evidence="4 7" id="KW-0686">Riboflavin biosynthesis</keyword>
<protein>
    <recommendedName>
        <fullName evidence="3 7">6,7-dimethyl-8-ribityllumazine synthase</fullName>
        <shortName evidence="7">DMRL synthase</shortName>
        <shortName evidence="7">LS</shortName>
        <shortName evidence="7">Lumazine synthase</shortName>
        <ecNumber evidence="3 7">2.5.1.78</ecNumber>
    </recommendedName>
</protein>
<evidence type="ECO:0000256" key="2">
    <source>
        <dbReference type="ARBA" id="ARBA00007424"/>
    </source>
</evidence>
<comment type="pathway">
    <text evidence="1 7">Cofactor biosynthesis; riboflavin biosynthesis; riboflavin from 2-hydroxy-3-oxobutyl phosphate and 5-amino-6-(D-ribitylamino)uracil: step 1/2.</text>
</comment>
<proteinExistence type="inferred from homology"/>